<reference evidence="1" key="2">
    <citation type="submission" date="2012-06" db="EMBL/GenBank/DDBJ databases">
        <authorList>
            <person name="Yu Y."/>
            <person name="Currie J."/>
            <person name="Lomeli R."/>
            <person name="Angelova A."/>
            <person name="Collura K."/>
            <person name="Wissotski M."/>
            <person name="Campos D."/>
            <person name="Kudrna D."/>
            <person name="Golser W."/>
            <person name="Ashely E."/>
            <person name="Descour A."/>
            <person name="Fernandes J."/>
            <person name="Soderlund C."/>
            <person name="Walbot V."/>
        </authorList>
    </citation>
    <scope>NUCLEOTIDE SEQUENCE</scope>
    <source>
        <strain evidence="1">B73</strain>
    </source>
</reference>
<evidence type="ECO:0000313" key="1">
    <source>
        <dbReference type="EMBL" id="ACR36332.1"/>
    </source>
</evidence>
<proteinExistence type="evidence at transcript level"/>
<protein>
    <submittedName>
        <fullName evidence="1">Uncharacterized protein</fullName>
    </submittedName>
</protein>
<dbReference type="AlphaFoldDB" id="C4J582"/>
<sequence>MPMVTLSWNRMLSPPRILVGAISDRNRGTAWLAKPTPQPSKILPTMSMARFWAAPLKITPTMKKTPATSMVRRRPRRRVVYEAKKVAVSPARYSDDVNSCSGWLSYLQ</sequence>
<dbReference type="EMBL" id="BT085979">
    <property type="protein sequence ID" value="ACR36332.1"/>
    <property type="molecule type" value="mRNA"/>
</dbReference>
<organism evidence="1">
    <name type="scientific">Zea mays</name>
    <name type="common">Maize</name>
    <dbReference type="NCBI Taxonomy" id="4577"/>
    <lineage>
        <taxon>Eukaryota</taxon>
        <taxon>Viridiplantae</taxon>
        <taxon>Streptophyta</taxon>
        <taxon>Embryophyta</taxon>
        <taxon>Tracheophyta</taxon>
        <taxon>Spermatophyta</taxon>
        <taxon>Magnoliopsida</taxon>
        <taxon>Liliopsida</taxon>
        <taxon>Poales</taxon>
        <taxon>Poaceae</taxon>
        <taxon>PACMAD clade</taxon>
        <taxon>Panicoideae</taxon>
        <taxon>Andropogonodae</taxon>
        <taxon>Andropogoneae</taxon>
        <taxon>Tripsacinae</taxon>
        <taxon>Zea</taxon>
    </lineage>
</organism>
<accession>C4J582</accession>
<reference evidence="1" key="1">
    <citation type="journal article" date="2009" name="PLoS Genet.">
        <title>Sequencing, mapping, and analysis of 27,455 maize full-length cDNAs.</title>
        <authorList>
            <person name="Soderlund C."/>
            <person name="Descour A."/>
            <person name="Kudrna D."/>
            <person name="Bomhoff M."/>
            <person name="Boyd L."/>
            <person name="Currie J."/>
            <person name="Angelova A."/>
            <person name="Collura K."/>
            <person name="Wissotski M."/>
            <person name="Ashley E."/>
            <person name="Morrow D."/>
            <person name="Fernandes J."/>
            <person name="Walbot V."/>
            <person name="Yu Y."/>
        </authorList>
    </citation>
    <scope>NUCLEOTIDE SEQUENCE</scope>
    <source>
        <strain evidence="1">B73</strain>
    </source>
</reference>
<name>C4J582_MAIZE</name>